<evidence type="ECO:0000313" key="4">
    <source>
        <dbReference type="EMBL" id="QPT44093.1"/>
    </source>
</evidence>
<protein>
    <recommendedName>
        <fullName evidence="8">DUF4124 domain-containing protein</fullName>
    </recommendedName>
</protein>
<keyword evidence="7" id="KW-1185">Reference proteome</keyword>
<dbReference type="OrthoDB" id="7068596at2"/>
<evidence type="ECO:0000313" key="5">
    <source>
        <dbReference type="Proteomes" id="UP000092575"/>
    </source>
</evidence>
<sequence>MKFHTLTVLLLSIATLGSYAHANSVDVYHIISQSRYMQLPPKDMVCTHVDIKDGKDCKIISMRQDGRVADAGHIPEQAQQQQQMPSPETQRIAELEQQNQALQNQELASRCQSLRANFANLTIGGRIYETNANGERVYLNDQEISSRRQQHEQMINQYCQGL</sequence>
<reference evidence="4 7" key="3">
    <citation type="submission" date="2020-12" db="EMBL/GenBank/DDBJ databases">
        <title>FDA dAtabase for Regulatory Grade micrObial Sequences (FDA-ARGOS): Supporting development and validation of Infectious Disease Dx tests.</title>
        <authorList>
            <person name="Sproer C."/>
            <person name="Gronow S."/>
            <person name="Severitt S."/>
            <person name="Schroder I."/>
            <person name="Tallon L."/>
            <person name="Sadzewicz L."/>
            <person name="Zhao X."/>
            <person name="Boylan J."/>
            <person name="Ott S."/>
            <person name="Bowen H."/>
            <person name="Vavikolanu K."/>
            <person name="Mehta A."/>
            <person name="Aluvathingal J."/>
            <person name="Nadendla S."/>
            <person name="Lowell S."/>
            <person name="Myers T."/>
            <person name="Yan Y."/>
            <person name="Sichtig H."/>
        </authorList>
    </citation>
    <scope>NUCLEOTIDE SEQUENCE [LARGE SCALE GENOMIC DNA]</scope>
    <source>
        <strain evidence="4 7">FDAARGOS_869</strain>
    </source>
</reference>
<evidence type="ECO:0000256" key="1">
    <source>
        <dbReference type="SAM" id="SignalP"/>
    </source>
</evidence>
<gene>
    <name evidence="3" type="ORF">A7456_06025</name>
    <name evidence="2" type="ORF">A9Z60_02370</name>
    <name evidence="4" type="ORF">I6G26_08450</name>
</gene>
<dbReference type="EMBL" id="LZDN01000001">
    <property type="protein sequence ID" value="OBX52516.1"/>
    <property type="molecule type" value="Genomic_DNA"/>
</dbReference>
<keyword evidence="1" id="KW-0732">Signal</keyword>
<dbReference type="Proteomes" id="UP000092671">
    <property type="component" value="Unassembled WGS sequence"/>
</dbReference>
<reference evidence="3 5" key="1">
    <citation type="submission" date="2016-05" db="EMBL/GenBank/DDBJ databases">
        <title>Draft genome sequence of Moraxella nonliquefaciens CCUG 348T.</title>
        <authorList>
            <person name="Salva-Serra F."/>
            <person name="Engstrom-Jakobsson H."/>
            <person name="Thorell K."/>
            <person name="Gonzales-Siles L."/>
            <person name="Karlsson R."/>
            <person name="Boulund F."/>
            <person name="Engstrand L."/>
            <person name="Kristiansson E."/>
            <person name="Moore E."/>
        </authorList>
    </citation>
    <scope>NUCLEOTIDE SEQUENCE [LARGE SCALE GENOMIC DNA]</scope>
    <source>
        <strain evidence="3 5">CCUG 348</strain>
    </source>
</reference>
<evidence type="ECO:0000313" key="3">
    <source>
        <dbReference type="EMBL" id="OBX83559.1"/>
    </source>
</evidence>
<accession>A0A1B8PMT5</accession>
<feature type="signal peptide" evidence="1">
    <location>
        <begin position="1"/>
        <end position="22"/>
    </location>
</feature>
<evidence type="ECO:0000313" key="7">
    <source>
        <dbReference type="Proteomes" id="UP000594834"/>
    </source>
</evidence>
<dbReference type="Proteomes" id="UP000092575">
    <property type="component" value="Unassembled WGS sequence"/>
</dbReference>
<dbReference type="AlphaFoldDB" id="A0A1B8PMT5"/>
<evidence type="ECO:0000313" key="6">
    <source>
        <dbReference type="Proteomes" id="UP000092671"/>
    </source>
</evidence>
<evidence type="ECO:0000313" key="2">
    <source>
        <dbReference type="EMBL" id="OBX52516.1"/>
    </source>
</evidence>
<proteinExistence type="predicted"/>
<feature type="chain" id="PRO_5013489676" description="DUF4124 domain-containing protein" evidence="1">
    <location>
        <begin position="23"/>
        <end position="162"/>
    </location>
</feature>
<dbReference type="EMBL" id="CP065728">
    <property type="protein sequence ID" value="QPT44093.1"/>
    <property type="molecule type" value="Genomic_DNA"/>
</dbReference>
<dbReference type="RefSeq" id="WP_066888130.1">
    <property type="nucleotide sequence ID" value="NZ_CP065728.1"/>
</dbReference>
<organism evidence="2 6">
    <name type="scientific">Moraxella nonliquefaciens</name>
    <dbReference type="NCBI Taxonomy" id="478"/>
    <lineage>
        <taxon>Bacteria</taxon>
        <taxon>Pseudomonadati</taxon>
        <taxon>Pseudomonadota</taxon>
        <taxon>Gammaproteobacteria</taxon>
        <taxon>Moraxellales</taxon>
        <taxon>Moraxellaceae</taxon>
        <taxon>Moraxella</taxon>
    </lineage>
</organism>
<name>A0A1B8PMT5_MORNO</name>
<dbReference type="EMBL" id="LXTW01000032">
    <property type="protein sequence ID" value="OBX83559.1"/>
    <property type="molecule type" value="Genomic_DNA"/>
</dbReference>
<dbReference type="Proteomes" id="UP000594834">
    <property type="component" value="Chromosome"/>
</dbReference>
<evidence type="ECO:0008006" key="8">
    <source>
        <dbReference type="Google" id="ProtNLM"/>
    </source>
</evidence>
<reference evidence="2 6" key="2">
    <citation type="submission" date="2016-06" db="EMBL/GenBank/DDBJ databases">
        <title>Draft genome of Moraxella nonliquefaciens CCUG 60284.</title>
        <authorList>
            <person name="Salva-Serra F."/>
            <person name="Engstrom-Jakobsson H."/>
            <person name="Thorell K."/>
            <person name="Gonzales-Siles L."/>
            <person name="Karlsson R."/>
            <person name="Boulund F."/>
            <person name="Engstrand L."/>
            <person name="Kristiansson E."/>
            <person name="Moore E."/>
        </authorList>
    </citation>
    <scope>NUCLEOTIDE SEQUENCE [LARGE SCALE GENOMIC DNA]</scope>
    <source>
        <strain evidence="2 6">CCUG 60284</strain>
    </source>
</reference>